<dbReference type="AlphaFoldDB" id="A0A118JZ55"/>
<comment type="caution">
    <text evidence="1">The sequence shown here is derived from an EMBL/GenBank/DDBJ whole genome shotgun (WGS) entry which is preliminary data.</text>
</comment>
<dbReference type="GO" id="GO:0060628">
    <property type="term" value="P:regulation of ER to Golgi vesicle-mediated transport"/>
    <property type="evidence" value="ECO:0007669"/>
    <property type="project" value="TreeGrafter"/>
</dbReference>
<dbReference type="GO" id="GO:0006888">
    <property type="term" value="P:endoplasmic reticulum to Golgi vesicle-mediated transport"/>
    <property type="evidence" value="ECO:0007669"/>
    <property type="project" value="InterPro"/>
</dbReference>
<dbReference type="Proteomes" id="UP000243975">
    <property type="component" value="Unassembled WGS sequence"/>
</dbReference>
<dbReference type="InterPro" id="IPR007528">
    <property type="entry name" value="RINT1_Tip20"/>
</dbReference>
<dbReference type="PROSITE" id="PS51386">
    <property type="entry name" value="RINT1_TIP20"/>
    <property type="match status" value="1"/>
</dbReference>
<gene>
    <name evidence="1" type="ORF">Ccrd_022233</name>
</gene>
<evidence type="ECO:0000313" key="1">
    <source>
        <dbReference type="EMBL" id="KVH99536.1"/>
    </source>
</evidence>
<keyword evidence="2" id="KW-1185">Reference proteome</keyword>
<dbReference type="Gramene" id="KVH99536">
    <property type="protein sequence ID" value="KVH99536"/>
    <property type="gene ID" value="Ccrd_022233"/>
</dbReference>
<accession>A0A118JZ55</accession>
<evidence type="ECO:0000313" key="2">
    <source>
        <dbReference type="Proteomes" id="UP000243975"/>
    </source>
</evidence>
<proteinExistence type="predicted"/>
<reference evidence="1 2" key="1">
    <citation type="journal article" date="2016" name="Sci. Rep.">
        <title>The genome sequence of the outbreeding globe artichoke constructed de novo incorporating a phase-aware low-pass sequencing strategy of F1 progeny.</title>
        <authorList>
            <person name="Scaglione D."/>
            <person name="Reyes-Chin-Wo S."/>
            <person name="Acquadro A."/>
            <person name="Froenicke L."/>
            <person name="Portis E."/>
            <person name="Beitel C."/>
            <person name="Tirone M."/>
            <person name="Mauro R."/>
            <person name="Lo Monaco A."/>
            <person name="Mauromicale G."/>
            <person name="Faccioli P."/>
            <person name="Cattivelli L."/>
            <person name="Rieseberg L."/>
            <person name="Michelmore R."/>
            <person name="Lanteri S."/>
        </authorList>
    </citation>
    <scope>NUCLEOTIDE SEQUENCE [LARGE SCALE GENOMIC DNA]</scope>
    <source>
        <strain evidence="1">2C</strain>
    </source>
</reference>
<dbReference type="PANTHER" id="PTHR13520:SF1">
    <property type="entry name" value="RINT1-LIKE PROTEIN MAG2"/>
    <property type="match status" value="1"/>
</dbReference>
<dbReference type="GO" id="GO:0006890">
    <property type="term" value="P:retrograde vesicle-mediated transport, Golgi to endoplasmic reticulum"/>
    <property type="evidence" value="ECO:0007669"/>
    <property type="project" value="InterPro"/>
</dbReference>
<sequence>MDELLQPLVDEAMLSGYSCRGEWISVMAEIELSDSIDKLRPEIEDEKKRLMEVQESALVLGSEDYRSPAISSAFLRRVSFMIECCWSLPGVPLRAKFIRMAVASIMHRFLDFLLFRCQEAEGLTALTDDDALIKVTSRDYMKNRKQWLEKREEGWAVSKSFIGAIGYLQAKMSIIEVNLNKMDFVGDCRNLATDIDCLVFSGIFMSNTKLSDAGVERFTNDLTILFGVFKAWCLRPEGFIEMRMRWIKS</sequence>
<dbReference type="EMBL" id="LEKV01003455">
    <property type="protein sequence ID" value="KVH99536.1"/>
    <property type="molecule type" value="Genomic_DNA"/>
</dbReference>
<name>A0A118JZ55_CYNCS</name>
<dbReference type="GO" id="GO:0070939">
    <property type="term" value="C:Dsl1/NZR complex"/>
    <property type="evidence" value="ECO:0007669"/>
    <property type="project" value="InterPro"/>
</dbReference>
<organism evidence="1 2">
    <name type="scientific">Cynara cardunculus var. scolymus</name>
    <name type="common">Globe artichoke</name>
    <name type="synonym">Cynara scolymus</name>
    <dbReference type="NCBI Taxonomy" id="59895"/>
    <lineage>
        <taxon>Eukaryota</taxon>
        <taxon>Viridiplantae</taxon>
        <taxon>Streptophyta</taxon>
        <taxon>Embryophyta</taxon>
        <taxon>Tracheophyta</taxon>
        <taxon>Spermatophyta</taxon>
        <taxon>Magnoliopsida</taxon>
        <taxon>eudicotyledons</taxon>
        <taxon>Gunneridae</taxon>
        <taxon>Pentapetalae</taxon>
        <taxon>asterids</taxon>
        <taxon>campanulids</taxon>
        <taxon>Asterales</taxon>
        <taxon>Asteraceae</taxon>
        <taxon>Carduoideae</taxon>
        <taxon>Cardueae</taxon>
        <taxon>Carduinae</taxon>
        <taxon>Cynara</taxon>
    </lineage>
</organism>
<dbReference type="PANTHER" id="PTHR13520">
    <property type="entry name" value="RAD50-INTERACTING PROTEIN 1 RINT-1"/>
    <property type="match status" value="1"/>
</dbReference>
<dbReference type="STRING" id="59895.A0A118JZ55"/>
<protein>
    <submittedName>
        <fullName evidence="1">RINT-1/TIP-1-like protein</fullName>
    </submittedName>
</protein>